<evidence type="ECO:0000256" key="2">
    <source>
        <dbReference type="ARBA" id="ARBA00043996"/>
    </source>
</evidence>
<dbReference type="InterPro" id="IPR051218">
    <property type="entry name" value="Sec_MonoDiacylglyc_Lipase"/>
</dbReference>
<dbReference type="SUPFAM" id="SSF53474">
    <property type="entry name" value="alpha/beta-Hydrolases"/>
    <property type="match status" value="1"/>
</dbReference>
<dbReference type="AlphaFoldDB" id="A0A9P7FMW1"/>
<evidence type="ECO:0000256" key="3">
    <source>
        <dbReference type="ARBA" id="ARBA00047591"/>
    </source>
</evidence>
<evidence type="ECO:0000259" key="5">
    <source>
        <dbReference type="Pfam" id="PF01764"/>
    </source>
</evidence>
<dbReference type="InterPro" id="IPR029058">
    <property type="entry name" value="AB_hydrolase_fold"/>
</dbReference>
<sequence length="314" mass="34816">LLCAAVPTGQFAEVAYSTVPVEFLLRNLTTLLEPNFPLEGYHALQDVTLVSAFKGTVGNLPGYLVYRPLLKQLVVATSGTSSVKLALHDLRALKHRHPSERGNVHSGFWDLYQGVKPAIFAAVRKGFAEYDVTEIVITGHSMGGSISYLLCLDLLSGDGGLLPSGVALKLAVFGSPRTGDASLVEYWRELVAAYQKSHGLDTFKEYSVKAYNDGVPALPPLQLGYRHFAKESLYLDRTRLYHIPASESEHSIFSVAPSTEASSPSVNFPRGGHNYYNGRDFERLCRRIWWLANAVPDDDGWEDRYRKRLSKNKP</sequence>
<dbReference type="OrthoDB" id="426718at2759"/>
<keyword evidence="7" id="KW-1185">Reference proteome</keyword>
<reference evidence="6" key="2">
    <citation type="submission" date="2021-10" db="EMBL/GenBank/DDBJ databases">
        <title>Phylogenomics reveals ancestral predisposition of the termite-cultivated fungus Termitomyces towards a domesticated lifestyle.</title>
        <authorList>
            <person name="Auxier B."/>
            <person name="Grum-Grzhimaylo A."/>
            <person name="Cardenas M.E."/>
            <person name="Lodge J.D."/>
            <person name="Laessoe T."/>
            <person name="Pedersen O."/>
            <person name="Smith M.E."/>
            <person name="Kuyper T.W."/>
            <person name="Franco-Molano E.A."/>
            <person name="Baroni T.J."/>
            <person name="Aanen D.K."/>
        </authorList>
    </citation>
    <scope>NUCLEOTIDE SEQUENCE</scope>
    <source>
        <strain evidence="6">D49</strain>
    </source>
</reference>
<comment type="catalytic activity">
    <reaction evidence="4">
        <text>a monoacylglycerol + H2O = glycerol + a fatty acid + H(+)</text>
        <dbReference type="Rhea" id="RHEA:15245"/>
        <dbReference type="ChEBI" id="CHEBI:15377"/>
        <dbReference type="ChEBI" id="CHEBI:15378"/>
        <dbReference type="ChEBI" id="CHEBI:17408"/>
        <dbReference type="ChEBI" id="CHEBI:17754"/>
        <dbReference type="ChEBI" id="CHEBI:28868"/>
    </reaction>
</comment>
<evidence type="ECO:0000256" key="4">
    <source>
        <dbReference type="ARBA" id="ARBA00048461"/>
    </source>
</evidence>
<evidence type="ECO:0000313" key="7">
    <source>
        <dbReference type="Proteomes" id="UP000717328"/>
    </source>
</evidence>
<proteinExistence type="inferred from homology"/>
<feature type="non-terminal residue" evidence="6">
    <location>
        <position position="314"/>
    </location>
</feature>
<dbReference type="CDD" id="cd00519">
    <property type="entry name" value="Lipase_3"/>
    <property type="match status" value="1"/>
</dbReference>
<organism evidence="6 7">
    <name type="scientific">Sphagnurus paluster</name>
    <dbReference type="NCBI Taxonomy" id="117069"/>
    <lineage>
        <taxon>Eukaryota</taxon>
        <taxon>Fungi</taxon>
        <taxon>Dikarya</taxon>
        <taxon>Basidiomycota</taxon>
        <taxon>Agaricomycotina</taxon>
        <taxon>Agaricomycetes</taxon>
        <taxon>Agaricomycetidae</taxon>
        <taxon>Agaricales</taxon>
        <taxon>Tricholomatineae</taxon>
        <taxon>Lyophyllaceae</taxon>
        <taxon>Sphagnurus</taxon>
    </lineage>
</organism>
<comment type="caution">
    <text evidence="6">The sequence shown here is derived from an EMBL/GenBank/DDBJ whole genome shotgun (WGS) entry which is preliminary data.</text>
</comment>
<protein>
    <recommendedName>
        <fullName evidence="5">Fungal lipase-type domain-containing protein</fullName>
    </recommendedName>
</protein>
<accession>A0A9P7FMW1</accession>
<name>A0A9P7FMW1_9AGAR</name>
<dbReference type="GO" id="GO:0006629">
    <property type="term" value="P:lipid metabolic process"/>
    <property type="evidence" value="ECO:0007669"/>
    <property type="project" value="InterPro"/>
</dbReference>
<keyword evidence="1" id="KW-1015">Disulfide bond</keyword>
<evidence type="ECO:0000313" key="6">
    <source>
        <dbReference type="EMBL" id="KAG5634763.1"/>
    </source>
</evidence>
<dbReference type="Pfam" id="PF01764">
    <property type="entry name" value="Lipase_3"/>
    <property type="match status" value="1"/>
</dbReference>
<reference evidence="6" key="1">
    <citation type="submission" date="2021-02" db="EMBL/GenBank/DDBJ databases">
        <authorList>
            <person name="Nieuwenhuis M."/>
            <person name="Van De Peppel L.J.J."/>
        </authorList>
    </citation>
    <scope>NUCLEOTIDE SEQUENCE</scope>
    <source>
        <strain evidence="6">D49</strain>
    </source>
</reference>
<dbReference type="InterPro" id="IPR002921">
    <property type="entry name" value="Fungal_lipase-type"/>
</dbReference>
<comment type="catalytic activity">
    <reaction evidence="3">
        <text>a diacylglycerol + H2O = a monoacylglycerol + a fatty acid + H(+)</text>
        <dbReference type="Rhea" id="RHEA:32731"/>
        <dbReference type="ChEBI" id="CHEBI:15377"/>
        <dbReference type="ChEBI" id="CHEBI:15378"/>
        <dbReference type="ChEBI" id="CHEBI:17408"/>
        <dbReference type="ChEBI" id="CHEBI:18035"/>
        <dbReference type="ChEBI" id="CHEBI:28868"/>
    </reaction>
</comment>
<dbReference type="EMBL" id="JABCKI010006283">
    <property type="protein sequence ID" value="KAG5634763.1"/>
    <property type="molecule type" value="Genomic_DNA"/>
</dbReference>
<gene>
    <name evidence="6" type="ORF">H0H81_000857</name>
</gene>
<comment type="similarity">
    <text evidence="2">Belongs to the AB hydrolase superfamily. Lipase family. Class 3 subfamily.</text>
</comment>
<dbReference type="Proteomes" id="UP000717328">
    <property type="component" value="Unassembled WGS sequence"/>
</dbReference>
<evidence type="ECO:0000256" key="1">
    <source>
        <dbReference type="ARBA" id="ARBA00023157"/>
    </source>
</evidence>
<dbReference type="PANTHER" id="PTHR45856">
    <property type="entry name" value="ALPHA/BETA-HYDROLASES SUPERFAMILY PROTEIN"/>
    <property type="match status" value="1"/>
</dbReference>
<dbReference type="Gene3D" id="3.40.50.1820">
    <property type="entry name" value="alpha/beta hydrolase"/>
    <property type="match status" value="1"/>
</dbReference>
<dbReference type="PANTHER" id="PTHR45856:SF25">
    <property type="entry name" value="FUNGAL LIPASE-LIKE DOMAIN-CONTAINING PROTEIN"/>
    <property type="match status" value="1"/>
</dbReference>
<feature type="domain" description="Fungal lipase-type" evidence="5">
    <location>
        <begin position="74"/>
        <end position="221"/>
    </location>
</feature>